<sequence>MSGIPKDSSRIWGKFGAGPFIHLLPSNDLGALSSRRVCLTMILPQHLFELLLCMLCGVFNHITLHFICEVILDGPLSNSSSTSYSSVVMVVDRFCLPTKMTVRPARLGYVSLYFVIG</sequence>
<organism evidence="1 2">
    <name type="scientific">Prunus dulcis</name>
    <name type="common">Almond</name>
    <name type="synonym">Amygdalus dulcis</name>
    <dbReference type="NCBI Taxonomy" id="3755"/>
    <lineage>
        <taxon>Eukaryota</taxon>
        <taxon>Viridiplantae</taxon>
        <taxon>Streptophyta</taxon>
        <taxon>Embryophyta</taxon>
        <taxon>Tracheophyta</taxon>
        <taxon>Spermatophyta</taxon>
        <taxon>Magnoliopsida</taxon>
        <taxon>eudicotyledons</taxon>
        <taxon>Gunneridae</taxon>
        <taxon>Pentapetalae</taxon>
        <taxon>rosids</taxon>
        <taxon>fabids</taxon>
        <taxon>Rosales</taxon>
        <taxon>Rosaceae</taxon>
        <taxon>Amygdaloideae</taxon>
        <taxon>Amygdaleae</taxon>
        <taxon>Prunus</taxon>
    </lineage>
</organism>
<keyword evidence="2" id="KW-1185">Reference proteome</keyword>
<evidence type="ECO:0000313" key="1">
    <source>
        <dbReference type="EMBL" id="KAI5334186.1"/>
    </source>
</evidence>
<name>A0AAD4W241_PRUDU</name>
<dbReference type="EMBL" id="JAJFAZ020000004">
    <property type="protein sequence ID" value="KAI5334186.1"/>
    <property type="molecule type" value="Genomic_DNA"/>
</dbReference>
<reference evidence="1 2" key="1">
    <citation type="journal article" date="2022" name="G3 (Bethesda)">
        <title>Whole-genome sequence and methylome profiling of the almond [Prunus dulcis (Mill.) D.A. Webb] cultivar 'Nonpareil'.</title>
        <authorList>
            <person name="D'Amico-Willman K.M."/>
            <person name="Ouma W.Z."/>
            <person name="Meulia T."/>
            <person name="Sideli G.M."/>
            <person name="Gradziel T.M."/>
            <person name="Fresnedo-Ramirez J."/>
        </authorList>
    </citation>
    <scope>NUCLEOTIDE SEQUENCE [LARGE SCALE GENOMIC DNA]</scope>
    <source>
        <strain evidence="1">Clone GOH B32 T37-40</strain>
    </source>
</reference>
<accession>A0AAD4W241</accession>
<protein>
    <submittedName>
        <fullName evidence="1">Uncharacterized protein</fullName>
    </submittedName>
</protein>
<comment type="caution">
    <text evidence="1">The sequence shown here is derived from an EMBL/GenBank/DDBJ whole genome shotgun (WGS) entry which is preliminary data.</text>
</comment>
<dbReference type="Proteomes" id="UP001054821">
    <property type="component" value="Chromosome 4"/>
</dbReference>
<dbReference type="AlphaFoldDB" id="A0AAD4W241"/>
<evidence type="ECO:0000313" key="2">
    <source>
        <dbReference type="Proteomes" id="UP001054821"/>
    </source>
</evidence>
<gene>
    <name evidence="1" type="ORF">L3X38_024319</name>
</gene>
<proteinExistence type="predicted"/>